<keyword evidence="4" id="KW-1185">Reference proteome</keyword>
<dbReference type="InterPro" id="IPR020053">
    <property type="entry name" value="Ribosome-bd_factorA_CS"/>
</dbReference>
<dbReference type="RefSeq" id="WP_129207120.1">
    <property type="nucleotide sequence ID" value="NZ_BMGU01000001.1"/>
</dbReference>
<dbReference type="GO" id="GO:0005829">
    <property type="term" value="C:cytosol"/>
    <property type="evidence" value="ECO:0007669"/>
    <property type="project" value="TreeGrafter"/>
</dbReference>
<organism evidence="3 4">
    <name type="scientific">Silvibacterium dinghuense</name>
    <dbReference type="NCBI Taxonomy" id="1560006"/>
    <lineage>
        <taxon>Bacteria</taxon>
        <taxon>Pseudomonadati</taxon>
        <taxon>Acidobacteriota</taxon>
        <taxon>Terriglobia</taxon>
        <taxon>Terriglobales</taxon>
        <taxon>Acidobacteriaceae</taxon>
        <taxon>Silvibacterium</taxon>
    </lineage>
</organism>
<proteinExistence type="inferred from homology"/>
<dbReference type="InterPro" id="IPR023799">
    <property type="entry name" value="RbfA_dom_sf"/>
</dbReference>
<evidence type="ECO:0000256" key="1">
    <source>
        <dbReference type="ARBA" id="ARBA00022517"/>
    </source>
</evidence>
<comment type="function">
    <text evidence="2">One of several proteins that assist in the late maturation steps of the functional core of the 30S ribosomal subunit. Associates with free 30S ribosomal subunits (but not with 30S subunits that are part of 70S ribosomes or polysomes). Required for efficient processing of 16S rRNA. May interact with the 5'-terminal helix region of 16S rRNA.</text>
</comment>
<dbReference type="InterPro" id="IPR015946">
    <property type="entry name" value="KH_dom-like_a/b"/>
</dbReference>
<protein>
    <recommendedName>
        <fullName evidence="2">Ribosome-binding factor A</fullName>
    </recommendedName>
</protein>
<dbReference type="SUPFAM" id="SSF89919">
    <property type="entry name" value="Ribosome-binding factor A, RbfA"/>
    <property type="match status" value="1"/>
</dbReference>
<dbReference type="PANTHER" id="PTHR33515">
    <property type="entry name" value="RIBOSOME-BINDING FACTOR A, CHLOROPLASTIC-RELATED"/>
    <property type="match status" value="1"/>
</dbReference>
<comment type="caution">
    <text evidence="3">The sequence shown here is derived from an EMBL/GenBank/DDBJ whole genome shotgun (WGS) entry which is preliminary data.</text>
</comment>
<comment type="subunit">
    <text evidence="2">Monomer. Binds 30S ribosomal subunits, but not 50S ribosomal subunits or 70S ribosomes.</text>
</comment>
<name>A0A4Q1SIB3_9BACT</name>
<comment type="similarity">
    <text evidence="2">Belongs to the RbfA family.</text>
</comment>
<accession>A0A4Q1SIB3</accession>
<dbReference type="EMBL" id="SDMK01000001">
    <property type="protein sequence ID" value="RXS97341.1"/>
    <property type="molecule type" value="Genomic_DNA"/>
</dbReference>
<dbReference type="HAMAP" id="MF_00003">
    <property type="entry name" value="RbfA"/>
    <property type="match status" value="1"/>
</dbReference>
<evidence type="ECO:0000313" key="4">
    <source>
        <dbReference type="Proteomes" id="UP000290253"/>
    </source>
</evidence>
<dbReference type="Pfam" id="PF02033">
    <property type="entry name" value="RBFA"/>
    <property type="match status" value="1"/>
</dbReference>
<evidence type="ECO:0000313" key="3">
    <source>
        <dbReference type="EMBL" id="RXS97341.1"/>
    </source>
</evidence>
<reference evidence="3 4" key="1">
    <citation type="journal article" date="2016" name="Int. J. Syst. Evol. Microbiol.">
        <title>Acidipila dinghuensis sp. nov., an acidobacterium isolated from forest soil.</title>
        <authorList>
            <person name="Jiang Y.W."/>
            <person name="Wang J."/>
            <person name="Chen M.H."/>
            <person name="Lv Y.Y."/>
            <person name="Qiu L.H."/>
        </authorList>
    </citation>
    <scope>NUCLEOTIDE SEQUENCE [LARGE SCALE GENOMIC DNA]</scope>
    <source>
        <strain evidence="3 4">DHOF10</strain>
    </source>
</reference>
<dbReference type="Gene3D" id="3.30.300.20">
    <property type="match status" value="1"/>
</dbReference>
<dbReference type="AlphaFoldDB" id="A0A4Q1SIB3"/>
<comment type="subcellular location">
    <subcellularLocation>
        <location evidence="2">Cytoplasm</location>
    </subcellularLocation>
</comment>
<dbReference type="Proteomes" id="UP000290253">
    <property type="component" value="Unassembled WGS sequence"/>
</dbReference>
<dbReference type="GO" id="GO:0030490">
    <property type="term" value="P:maturation of SSU-rRNA"/>
    <property type="evidence" value="ECO:0007669"/>
    <property type="project" value="UniProtKB-UniRule"/>
</dbReference>
<dbReference type="GO" id="GO:0043024">
    <property type="term" value="F:ribosomal small subunit binding"/>
    <property type="evidence" value="ECO:0007669"/>
    <property type="project" value="TreeGrafter"/>
</dbReference>
<sequence length="134" mass="15336">MPEQRARKYHQDRVAETLREEIGAMIEGELSDPRIASAYVTQVLLNPGGKSALIYVAVDDSAGEVQDIEAREKGTIEGLMAARGYIRHELLERMGVRHVPELMFHIDRSERMTARVEELLERQKRRQKKTAEAH</sequence>
<dbReference type="PANTHER" id="PTHR33515:SF1">
    <property type="entry name" value="RIBOSOME-BINDING FACTOR A, CHLOROPLASTIC-RELATED"/>
    <property type="match status" value="1"/>
</dbReference>
<dbReference type="OrthoDB" id="129771at2"/>
<gene>
    <name evidence="2 3" type="primary">rbfA</name>
    <name evidence="3" type="ORF">ESZ00_05380</name>
</gene>
<dbReference type="PROSITE" id="PS01319">
    <property type="entry name" value="RBFA"/>
    <property type="match status" value="1"/>
</dbReference>
<keyword evidence="1 2" id="KW-0690">Ribosome biogenesis</keyword>
<dbReference type="InterPro" id="IPR000238">
    <property type="entry name" value="RbfA"/>
</dbReference>
<keyword evidence="2" id="KW-0963">Cytoplasm</keyword>
<dbReference type="NCBIfam" id="TIGR00082">
    <property type="entry name" value="rbfA"/>
    <property type="match status" value="1"/>
</dbReference>
<evidence type="ECO:0000256" key="2">
    <source>
        <dbReference type="HAMAP-Rule" id="MF_00003"/>
    </source>
</evidence>